<dbReference type="EMBL" id="WHUT02000001">
    <property type="protein sequence ID" value="NUB42824.1"/>
    <property type="molecule type" value="Genomic_DNA"/>
</dbReference>
<feature type="transmembrane region" description="Helical" evidence="1">
    <location>
        <begin position="28"/>
        <end position="50"/>
    </location>
</feature>
<keyword evidence="1" id="KW-0812">Transmembrane</keyword>
<keyword evidence="1" id="KW-0472">Membrane</keyword>
<dbReference type="AlphaFoldDB" id="A0A8X8GYJ0"/>
<evidence type="ECO:0008006" key="4">
    <source>
        <dbReference type="Google" id="ProtNLM"/>
    </source>
</evidence>
<protein>
    <recommendedName>
        <fullName evidence="4">Apolipoprotein acyltransferase</fullName>
    </recommendedName>
</protein>
<dbReference type="RefSeq" id="WP_174539239.1">
    <property type="nucleotide sequence ID" value="NZ_WHUT02000001.1"/>
</dbReference>
<evidence type="ECO:0000313" key="2">
    <source>
        <dbReference type="EMBL" id="NUB42824.1"/>
    </source>
</evidence>
<proteinExistence type="predicted"/>
<accession>A0A8X8GYJ0</accession>
<keyword evidence="1" id="KW-1133">Transmembrane helix</keyword>
<comment type="caution">
    <text evidence="2">The sequence shown here is derived from an EMBL/GenBank/DDBJ whole genome shotgun (WGS) entry which is preliminary data.</text>
</comment>
<keyword evidence="3" id="KW-1185">Reference proteome</keyword>
<gene>
    <name evidence="2" type="ORF">GEU84_000365</name>
</gene>
<reference evidence="2" key="1">
    <citation type="submission" date="2020-05" db="EMBL/GenBank/DDBJ databases">
        <title>Fertoebacter nigrum gen. nov., sp. nov., a new member of the family Rhodobacteraceae.</title>
        <authorList>
            <person name="Szuroczki S."/>
            <person name="Abbaszade G."/>
            <person name="Buni D."/>
            <person name="Schumann P."/>
            <person name="Toth E."/>
        </authorList>
    </citation>
    <scope>NUCLEOTIDE SEQUENCE</scope>
    <source>
        <strain evidence="2">RG-N-1a</strain>
    </source>
</reference>
<organism evidence="2 3">
    <name type="scientific">Fertoeibacter niger</name>
    <dbReference type="NCBI Taxonomy" id="2656921"/>
    <lineage>
        <taxon>Bacteria</taxon>
        <taxon>Pseudomonadati</taxon>
        <taxon>Pseudomonadota</taxon>
        <taxon>Alphaproteobacteria</taxon>
        <taxon>Rhodobacterales</taxon>
        <taxon>Paracoccaceae</taxon>
        <taxon>Fertoeibacter</taxon>
    </lineage>
</organism>
<sequence length="54" mass="5500">MIVIAGLGLGAAMGASVALRRGGKVLDALQYAAGYGIAFGLLGLFATIFLERML</sequence>
<dbReference type="Proteomes" id="UP000484076">
    <property type="component" value="Unassembled WGS sequence"/>
</dbReference>
<evidence type="ECO:0000313" key="3">
    <source>
        <dbReference type="Proteomes" id="UP000484076"/>
    </source>
</evidence>
<name>A0A8X8GYJ0_9RHOB</name>
<evidence type="ECO:0000256" key="1">
    <source>
        <dbReference type="SAM" id="Phobius"/>
    </source>
</evidence>